<feature type="region of interest" description="Disordered" evidence="1">
    <location>
        <begin position="57"/>
        <end position="87"/>
    </location>
</feature>
<accession>A0A3P6DLZ9</accession>
<feature type="compositionally biased region" description="Basic and acidic residues" evidence="1">
    <location>
        <begin position="1"/>
        <end position="30"/>
    </location>
</feature>
<evidence type="ECO:0000256" key="1">
    <source>
        <dbReference type="SAM" id="MobiDB-lite"/>
    </source>
</evidence>
<gene>
    <name evidence="2" type="ORF">BOLC9T57746H</name>
</gene>
<protein>
    <submittedName>
        <fullName evidence="2">Uncharacterized protein</fullName>
    </submittedName>
</protein>
<feature type="region of interest" description="Disordered" evidence="1">
    <location>
        <begin position="1"/>
        <end position="34"/>
    </location>
</feature>
<evidence type="ECO:0000313" key="2">
    <source>
        <dbReference type="EMBL" id="VDD32423.1"/>
    </source>
</evidence>
<reference evidence="2" key="1">
    <citation type="submission" date="2018-11" db="EMBL/GenBank/DDBJ databases">
        <authorList>
            <consortium name="Genoscope - CEA"/>
            <person name="William W."/>
        </authorList>
    </citation>
    <scope>NUCLEOTIDE SEQUENCE</scope>
</reference>
<dbReference type="EMBL" id="LR031875">
    <property type="protein sequence ID" value="VDD32423.1"/>
    <property type="molecule type" value="Genomic_DNA"/>
</dbReference>
<name>A0A3P6DLZ9_BRAOL</name>
<dbReference type="AlphaFoldDB" id="A0A3P6DLZ9"/>
<proteinExistence type="predicted"/>
<organism evidence="2">
    <name type="scientific">Brassica oleracea</name>
    <name type="common">Wild cabbage</name>
    <dbReference type="NCBI Taxonomy" id="3712"/>
    <lineage>
        <taxon>Eukaryota</taxon>
        <taxon>Viridiplantae</taxon>
        <taxon>Streptophyta</taxon>
        <taxon>Embryophyta</taxon>
        <taxon>Tracheophyta</taxon>
        <taxon>Spermatophyta</taxon>
        <taxon>Magnoliopsida</taxon>
        <taxon>eudicotyledons</taxon>
        <taxon>Gunneridae</taxon>
        <taxon>Pentapetalae</taxon>
        <taxon>rosids</taxon>
        <taxon>malvids</taxon>
        <taxon>Brassicales</taxon>
        <taxon>Brassicaceae</taxon>
        <taxon>Brassiceae</taxon>
        <taxon>Brassica</taxon>
    </lineage>
</organism>
<feature type="compositionally biased region" description="Basic and acidic residues" evidence="1">
    <location>
        <begin position="69"/>
        <end position="78"/>
    </location>
</feature>
<sequence>MDSYRDGQRAKKGRKEQGRKARKQEQKLDEAETDFEMGMEAEVVLNINQEDVVLMEDSAKKNKNKKGKGFKEEKKQTMEGDEEEGEL</sequence>